<dbReference type="OrthoDB" id="795069at2"/>
<sequence>MYDYVKLWVREKEQIDKILDNPLLSFKQLFSIDTGEVISYPITCTWNVFTLKLKSPTWLQITGSLHKYWNNGTNENDFTFSDVNQTIEKFCRQLDLSPSLATIHNLEYGINIRPSINASTIIQQVICFKNTPPSKPYEGNKNHFPFIEFSIDAYYFKIYDKGKQYNTDNILRIEVKAMTANKIKFAGAVTLEDLTKVEVMQLLGMELDHFCSFIIFNDPSINPNELKRKDKDIYNRLKYCEEWTQYDGHKTTTQKRYEARFKDVVDQYGVRHIYSHLKLLVKEKVGYLSKPSKWPISLSIYTKEVDQKRYCKSCNKPLNPSQKKESLYCSAKYVGLEAAHKCRNSNSNAINNLKRKIEKIESKGVLFDITPYVIKQKVKAV</sequence>
<organism evidence="1 2">
    <name type="scientific">Segetibacter aerophilus</name>
    <dbReference type="NCBI Taxonomy" id="670293"/>
    <lineage>
        <taxon>Bacteria</taxon>
        <taxon>Pseudomonadati</taxon>
        <taxon>Bacteroidota</taxon>
        <taxon>Chitinophagia</taxon>
        <taxon>Chitinophagales</taxon>
        <taxon>Chitinophagaceae</taxon>
        <taxon>Segetibacter</taxon>
    </lineage>
</organism>
<proteinExistence type="predicted"/>
<gene>
    <name evidence="1" type="ORF">SAE01_19870</name>
</gene>
<protein>
    <submittedName>
        <fullName evidence="1">Uncharacterized protein</fullName>
    </submittedName>
</protein>
<dbReference type="AlphaFoldDB" id="A0A512BBY7"/>
<name>A0A512BBY7_9BACT</name>
<reference evidence="1 2" key="1">
    <citation type="submission" date="2019-07" db="EMBL/GenBank/DDBJ databases">
        <title>Whole genome shotgun sequence of Segetibacter aerophilus NBRC 106135.</title>
        <authorList>
            <person name="Hosoyama A."/>
            <person name="Uohara A."/>
            <person name="Ohji S."/>
            <person name="Ichikawa N."/>
        </authorList>
    </citation>
    <scope>NUCLEOTIDE SEQUENCE [LARGE SCALE GENOMIC DNA]</scope>
    <source>
        <strain evidence="1 2">NBRC 106135</strain>
    </source>
</reference>
<keyword evidence="2" id="KW-1185">Reference proteome</keyword>
<dbReference type="EMBL" id="BJYT01000006">
    <property type="protein sequence ID" value="GEO09491.1"/>
    <property type="molecule type" value="Genomic_DNA"/>
</dbReference>
<dbReference type="Proteomes" id="UP000321513">
    <property type="component" value="Unassembled WGS sequence"/>
</dbReference>
<dbReference type="RefSeq" id="WP_147203609.1">
    <property type="nucleotide sequence ID" value="NZ_BJYT01000006.1"/>
</dbReference>
<evidence type="ECO:0000313" key="2">
    <source>
        <dbReference type="Proteomes" id="UP000321513"/>
    </source>
</evidence>
<comment type="caution">
    <text evidence="1">The sequence shown here is derived from an EMBL/GenBank/DDBJ whole genome shotgun (WGS) entry which is preliminary data.</text>
</comment>
<evidence type="ECO:0000313" key="1">
    <source>
        <dbReference type="EMBL" id="GEO09491.1"/>
    </source>
</evidence>
<accession>A0A512BBY7</accession>